<proteinExistence type="predicted"/>
<dbReference type="OrthoDB" id="266020at2759"/>
<evidence type="ECO:0000256" key="1">
    <source>
        <dbReference type="SAM" id="MobiDB-lite"/>
    </source>
</evidence>
<dbReference type="Proteomes" id="UP000008827">
    <property type="component" value="Chromosome 3"/>
</dbReference>
<dbReference type="FunCoup" id="K7KFK3">
    <property type="interactions" value="1652"/>
</dbReference>
<dbReference type="RefSeq" id="XP_006576969.1">
    <property type="nucleotide sequence ID" value="XM_006576906.4"/>
</dbReference>
<reference evidence="3" key="2">
    <citation type="submission" date="2018-02" db="UniProtKB">
        <authorList>
            <consortium name="EnsemblPlants"/>
        </authorList>
    </citation>
    <scope>IDENTIFICATION</scope>
    <source>
        <strain evidence="3">Williams 82</strain>
    </source>
</reference>
<dbReference type="AlphaFoldDB" id="K7KFK3"/>
<dbReference type="EMBL" id="CM000836">
    <property type="protein sequence ID" value="KRH67479.1"/>
    <property type="molecule type" value="Genomic_DNA"/>
</dbReference>
<keyword evidence="4" id="KW-1185">Reference proteome</keyword>
<dbReference type="EnsemblPlants" id="KRH67479">
    <property type="protein sequence ID" value="KRH67479"/>
    <property type="gene ID" value="GLYMA_03G168500"/>
</dbReference>
<dbReference type="GeneID" id="102665987"/>
<evidence type="ECO:0000313" key="4">
    <source>
        <dbReference type="Proteomes" id="UP000008827"/>
    </source>
</evidence>
<dbReference type="PaxDb" id="3847-GLYMA03G32571.1"/>
<dbReference type="InterPro" id="IPR053234">
    <property type="entry name" value="RPM1_Interactor"/>
</dbReference>
<dbReference type="PANTHER" id="PTHR33443">
    <property type="entry name" value="ZGC:112980"/>
    <property type="match status" value="1"/>
</dbReference>
<name>K7KFK3_SOYBN</name>
<evidence type="ECO:0000313" key="3">
    <source>
        <dbReference type="EnsemblPlants" id="KRH67479"/>
    </source>
</evidence>
<dbReference type="HOGENOM" id="CLU_026123_0_0_1"/>
<dbReference type="OMA" id="RQITMNA"/>
<dbReference type="PANTHER" id="PTHR33443:SF35">
    <property type="entry name" value="VQ DOMAIN-CONTAINING PROTEIN"/>
    <property type="match status" value="1"/>
</dbReference>
<reference evidence="2 3" key="1">
    <citation type="journal article" date="2010" name="Nature">
        <title>Genome sequence of the palaeopolyploid soybean.</title>
        <authorList>
            <person name="Schmutz J."/>
            <person name="Cannon S.B."/>
            <person name="Schlueter J."/>
            <person name="Ma J."/>
            <person name="Mitros T."/>
            <person name="Nelson W."/>
            <person name="Hyten D.L."/>
            <person name="Song Q."/>
            <person name="Thelen J.J."/>
            <person name="Cheng J."/>
            <person name="Xu D."/>
            <person name="Hellsten U."/>
            <person name="May G.D."/>
            <person name="Yu Y."/>
            <person name="Sakurai T."/>
            <person name="Umezawa T."/>
            <person name="Bhattacharyya M.K."/>
            <person name="Sandhu D."/>
            <person name="Valliyodan B."/>
            <person name="Lindquist E."/>
            <person name="Peto M."/>
            <person name="Grant D."/>
            <person name="Shu S."/>
            <person name="Goodstein D."/>
            <person name="Barry K."/>
            <person name="Futrell-Griggs M."/>
            <person name="Abernathy B."/>
            <person name="Du J."/>
            <person name="Tian Z."/>
            <person name="Zhu L."/>
            <person name="Gill N."/>
            <person name="Joshi T."/>
            <person name="Libault M."/>
            <person name="Sethuraman A."/>
            <person name="Zhang X.-C."/>
            <person name="Shinozaki K."/>
            <person name="Nguyen H.T."/>
            <person name="Wing R.A."/>
            <person name="Cregan P."/>
            <person name="Specht J."/>
            <person name="Grimwood J."/>
            <person name="Rokhsar D."/>
            <person name="Stacey G."/>
            <person name="Shoemaker R.C."/>
            <person name="Jackson S.A."/>
        </authorList>
    </citation>
    <scope>NUCLEOTIDE SEQUENCE [LARGE SCALE GENOMIC DNA]</scope>
    <source>
        <strain evidence="3">cv. Williams 82</strain>
        <tissue evidence="2">Callus</tissue>
    </source>
</reference>
<protein>
    <submittedName>
        <fullName evidence="2 3">Uncharacterized protein</fullName>
    </submittedName>
</protein>
<dbReference type="Gramene" id="KRH67479">
    <property type="protein sequence ID" value="KRH67479"/>
    <property type="gene ID" value="GLYMA_03G168500"/>
</dbReference>
<reference evidence="2" key="3">
    <citation type="submission" date="2018-07" db="EMBL/GenBank/DDBJ databases">
        <title>WGS assembly of Glycine max.</title>
        <authorList>
            <person name="Schmutz J."/>
            <person name="Cannon S."/>
            <person name="Schlueter J."/>
            <person name="Ma J."/>
            <person name="Mitros T."/>
            <person name="Nelson W."/>
            <person name="Hyten D."/>
            <person name="Song Q."/>
            <person name="Thelen J."/>
            <person name="Cheng J."/>
            <person name="Xu D."/>
            <person name="Hellsten U."/>
            <person name="May G."/>
            <person name="Yu Y."/>
            <person name="Sakurai T."/>
            <person name="Umezawa T."/>
            <person name="Bhattacharyya M."/>
            <person name="Sandhu D."/>
            <person name="Valliyodan B."/>
            <person name="Lindquist E."/>
            <person name="Peto M."/>
            <person name="Grant D."/>
            <person name="Shu S."/>
            <person name="Goodstein D."/>
            <person name="Barry K."/>
            <person name="Futrell-Griggs M."/>
            <person name="Abernathy B."/>
            <person name="Du J."/>
            <person name="Tian Z."/>
            <person name="Zhu L."/>
            <person name="Gill N."/>
            <person name="Joshi T."/>
            <person name="Libault M."/>
            <person name="Sethuraman A."/>
            <person name="Zhang X."/>
            <person name="Shinozaki K."/>
            <person name="Nguyen H."/>
            <person name="Wing R."/>
            <person name="Cregan P."/>
            <person name="Specht J."/>
            <person name="Grimwood J."/>
            <person name="Rokhsar D."/>
            <person name="Stacey G."/>
            <person name="Shoemaker R."/>
            <person name="Jackson S."/>
        </authorList>
    </citation>
    <scope>NUCLEOTIDE SEQUENCE</scope>
    <source>
        <tissue evidence="2">Callus</tissue>
    </source>
</reference>
<dbReference type="KEGG" id="gmx:102665987"/>
<organism evidence="3">
    <name type="scientific">Glycine max</name>
    <name type="common">Soybean</name>
    <name type="synonym">Glycine hispida</name>
    <dbReference type="NCBI Taxonomy" id="3847"/>
    <lineage>
        <taxon>Eukaryota</taxon>
        <taxon>Viridiplantae</taxon>
        <taxon>Streptophyta</taxon>
        <taxon>Embryophyta</taxon>
        <taxon>Tracheophyta</taxon>
        <taxon>Spermatophyta</taxon>
        <taxon>Magnoliopsida</taxon>
        <taxon>eudicotyledons</taxon>
        <taxon>Gunneridae</taxon>
        <taxon>Pentapetalae</taxon>
        <taxon>rosids</taxon>
        <taxon>fabids</taxon>
        <taxon>Fabales</taxon>
        <taxon>Fabaceae</taxon>
        <taxon>Papilionoideae</taxon>
        <taxon>50 kb inversion clade</taxon>
        <taxon>NPAAA clade</taxon>
        <taxon>indigoferoid/millettioid clade</taxon>
        <taxon>Phaseoleae</taxon>
        <taxon>Glycine</taxon>
        <taxon>Glycine subgen. Soja</taxon>
    </lineage>
</organism>
<sequence>MEPVPVVLYVSSDEEEEVPCLEENGGRNRIIDFDWVKEFLDISDEESNEVSKHEHKSKSNSSLISTPSVEDDDDCVVLDVDPESRVSTVDGDSPTESDELVVVGEKGQIACRDYPHPRHLCVIFPYSSTPHEKHCYQCYCYVCDSVAPCPKWVTGLLGMDHCHATDESETWRTRRKIFKLGKTAPLPSSTNYSTLSDVTNAQQNNILPFCVMSPYSMLPNQTSMSTATHTCSPVNSIPQNQSSSPITMRTCSSIHSSFQNQVSWPNNVPSIATNFTIPSGTNRGRYPESGSTLARNRYQSQSIPQHSLGNRAIQRVRQHGVSTLVPQFHSHTLFNGLGSVGVGSTMPMNHSTHDASGGFSNHVNLAQQFAGYHAATGFSNDNRTSYGQNAYVPQNLWYPNPCSQPNNLSSVSNYATAHETQVSYQSNGSQNFYAVQGNNAPSSNNVAGLSRNENVCGNVTQSGTTRQYSCQQKPHDASLIESALKADRIEHSKQSIPYQQSSGSTNTCLGSVDDIKRWLFGDENSFLVGADDALASSSAPSGLGSVDDIKRWLFSDENTVPVGADDALASELNTPSPDLSTFDGGSFFDFESSWECRARV</sequence>
<evidence type="ECO:0000313" key="2">
    <source>
        <dbReference type="EMBL" id="KRH67479.1"/>
    </source>
</evidence>
<feature type="region of interest" description="Disordered" evidence="1">
    <location>
        <begin position="46"/>
        <end position="70"/>
    </location>
</feature>
<dbReference type="eggNOG" id="ENOG502QWDN">
    <property type="taxonomic scope" value="Eukaryota"/>
</dbReference>
<gene>
    <name evidence="3" type="primary">LOC102665987</name>
    <name evidence="2" type="ORF">GLYMA_03G168500</name>
</gene>
<accession>K7KFK3</accession>